<keyword evidence="15" id="KW-1185">Reference proteome</keyword>
<evidence type="ECO:0000256" key="4">
    <source>
        <dbReference type="ARBA" id="ARBA00003485"/>
    </source>
</evidence>
<evidence type="ECO:0000256" key="11">
    <source>
        <dbReference type="NCBIfam" id="TIGR01357"/>
    </source>
</evidence>
<dbReference type="PIRSF" id="PIRSF001455">
    <property type="entry name" value="DHQ_synth"/>
    <property type="match status" value="1"/>
</dbReference>
<proteinExistence type="predicted"/>
<gene>
    <name evidence="14" type="ORF">SAMN02745131_01285</name>
</gene>
<name>A0A1M4X0D8_9BACT</name>
<dbReference type="NCBIfam" id="TIGR01357">
    <property type="entry name" value="aroB"/>
    <property type="match status" value="1"/>
</dbReference>
<evidence type="ECO:0000259" key="12">
    <source>
        <dbReference type="Pfam" id="PF01761"/>
    </source>
</evidence>
<dbReference type="GO" id="GO:0046872">
    <property type="term" value="F:metal ion binding"/>
    <property type="evidence" value="ECO:0007669"/>
    <property type="project" value="UniProtKB-KW"/>
</dbReference>
<dbReference type="GO" id="GO:0009423">
    <property type="term" value="P:chorismate biosynthetic process"/>
    <property type="evidence" value="ECO:0007669"/>
    <property type="project" value="UniProtKB-UniRule"/>
</dbReference>
<evidence type="ECO:0000313" key="14">
    <source>
        <dbReference type="EMBL" id="SHE86837.1"/>
    </source>
</evidence>
<keyword evidence="6" id="KW-0547">Nucleotide-binding</keyword>
<evidence type="ECO:0000256" key="5">
    <source>
        <dbReference type="ARBA" id="ARBA00022723"/>
    </source>
</evidence>
<dbReference type="EMBL" id="FQUU01000004">
    <property type="protein sequence ID" value="SHE86837.1"/>
    <property type="molecule type" value="Genomic_DNA"/>
</dbReference>
<dbReference type="Gene3D" id="1.20.1090.10">
    <property type="entry name" value="Dehydroquinate synthase-like - alpha domain"/>
    <property type="match status" value="1"/>
</dbReference>
<feature type="domain" description="3-dehydroquinate synthase C-terminal" evidence="13">
    <location>
        <begin position="169"/>
        <end position="306"/>
    </location>
</feature>
<keyword evidence="8" id="KW-0520">NAD</keyword>
<dbReference type="InterPro" id="IPR030960">
    <property type="entry name" value="DHQS/DOIS_N"/>
</dbReference>
<dbReference type="GO" id="GO:0003856">
    <property type="term" value="F:3-dehydroquinate synthase activity"/>
    <property type="evidence" value="ECO:0007669"/>
    <property type="project" value="UniProtKB-UniRule"/>
</dbReference>
<evidence type="ECO:0000313" key="15">
    <source>
        <dbReference type="Proteomes" id="UP000184048"/>
    </source>
</evidence>
<dbReference type="Gene3D" id="3.40.50.1970">
    <property type="match status" value="1"/>
</dbReference>
<dbReference type="Proteomes" id="UP000184048">
    <property type="component" value="Unassembled WGS sequence"/>
</dbReference>
<dbReference type="STRING" id="1121884.SAMN02745131_01285"/>
<dbReference type="SUPFAM" id="SSF56796">
    <property type="entry name" value="Dehydroquinate synthase-like"/>
    <property type="match status" value="1"/>
</dbReference>
<comment type="cofactor">
    <cofactor evidence="3">
        <name>Zn(2+)</name>
        <dbReference type="ChEBI" id="CHEBI:29105"/>
    </cofactor>
</comment>
<dbReference type="InterPro" id="IPR030963">
    <property type="entry name" value="DHQ_synth_fam"/>
</dbReference>
<keyword evidence="7" id="KW-0862">Zinc</keyword>
<evidence type="ECO:0000256" key="1">
    <source>
        <dbReference type="ARBA" id="ARBA00001911"/>
    </source>
</evidence>
<dbReference type="InterPro" id="IPR050071">
    <property type="entry name" value="Dehydroquinate_synthase"/>
</dbReference>
<evidence type="ECO:0000256" key="9">
    <source>
        <dbReference type="ARBA" id="ARBA00023239"/>
    </source>
</evidence>
<dbReference type="PANTHER" id="PTHR43622">
    <property type="entry name" value="3-DEHYDROQUINATE SYNTHASE"/>
    <property type="match status" value="1"/>
</dbReference>
<dbReference type="GO" id="GO:0009073">
    <property type="term" value="P:aromatic amino acid family biosynthetic process"/>
    <property type="evidence" value="ECO:0007669"/>
    <property type="project" value="InterPro"/>
</dbReference>
<dbReference type="Pfam" id="PF01761">
    <property type="entry name" value="DHQ_synthase"/>
    <property type="match status" value="1"/>
</dbReference>
<dbReference type="PANTHER" id="PTHR43622:SF1">
    <property type="entry name" value="3-DEHYDROQUINATE SYNTHASE"/>
    <property type="match status" value="1"/>
</dbReference>
<evidence type="ECO:0000256" key="7">
    <source>
        <dbReference type="ARBA" id="ARBA00022833"/>
    </source>
</evidence>
<dbReference type="CDD" id="cd08195">
    <property type="entry name" value="DHQS"/>
    <property type="match status" value="1"/>
</dbReference>
<dbReference type="InterPro" id="IPR056179">
    <property type="entry name" value="DHQS_C"/>
</dbReference>
<dbReference type="InterPro" id="IPR016037">
    <property type="entry name" value="DHQ_synth_AroB"/>
</dbReference>
<dbReference type="GO" id="GO:0000166">
    <property type="term" value="F:nucleotide binding"/>
    <property type="evidence" value="ECO:0007669"/>
    <property type="project" value="UniProtKB-KW"/>
</dbReference>
<evidence type="ECO:0000256" key="8">
    <source>
        <dbReference type="ARBA" id="ARBA00023027"/>
    </source>
</evidence>
<evidence type="ECO:0000256" key="3">
    <source>
        <dbReference type="ARBA" id="ARBA00001947"/>
    </source>
</evidence>
<keyword evidence="5" id="KW-0479">Metal-binding</keyword>
<dbReference type="GO" id="GO:0005737">
    <property type="term" value="C:cytoplasm"/>
    <property type="evidence" value="ECO:0007669"/>
    <property type="project" value="InterPro"/>
</dbReference>
<dbReference type="FunFam" id="3.40.50.1970:FF:000007">
    <property type="entry name" value="Pentafunctional AROM polypeptide"/>
    <property type="match status" value="1"/>
</dbReference>
<comment type="cofactor">
    <cofactor evidence="2">
        <name>Co(2+)</name>
        <dbReference type="ChEBI" id="CHEBI:48828"/>
    </cofactor>
</comment>
<organism evidence="14 15">
    <name type="scientific">Flavisolibacter ginsengisoli DSM 18119</name>
    <dbReference type="NCBI Taxonomy" id="1121884"/>
    <lineage>
        <taxon>Bacteria</taxon>
        <taxon>Pseudomonadati</taxon>
        <taxon>Bacteroidota</taxon>
        <taxon>Chitinophagia</taxon>
        <taxon>Chitinophagales</taxon>
        <taxon>Chitinophagaceae</taxon>
        <taxon>Flavisolibacter</taxon>
    </lineage>
</organism>
<dbReference type="RefSeq" id="WP_072834510.1">
    <property type="nucleotide sequence ID" value="NZ_FQUU01000004.1"/>
</dbReference>
<protein>
    <recommendedName>
        <fullName evidence="11">3-dehydroquinate synthase</fullName>
        <ecNumber evidence="11">4.2.3.4</ecNumber>
    </recommendedName>
</protein>
<reference evidence="14 15" key="1">
    <citation type="submission" date="2016-11" db="EMBL/GenBank/DDBJ databases">
        <authorList>
            <person name="Jaros S."/>
            <person name="Januszkiewicz K."/>
            <person name="Wedrychowicz H."/>
        </authorList>
    </citation>
    <scope>NUCLEOTIDE SEQUENCE [LARGE SCALE GENOMIC DNA]</scope>
    <source>
        <strain evidence="14 15">DSM 18119</strain>
    </source>
</reference>
<dbReference type="Pfam" id="PF24621">
    <property type="entry name" value="DHQS_C"/>
    <property type="match status" value="1"/>
</dbReference>
<evidence type="ECO:0000256" key="6">
    <source>
        <dbReference type="ARBA" id="ARBA00022741"/>
    </source>
</evidence>
<dbReference type="EC" id="4.2.3.4" evidence="11"/>
<keyword evidence="10" id="KW-0170">Cobalt</keyword>
<evidence type="ECO:0000256" key="10">
    <source>
        <dbReference type="ARBA" id="ARBA00023285"/>
    </source>
</evidence>
<keyword evidence="9" id="KW-0456">Lyase</keyword>
<comment type="function">
    <text evidence="4">Catalyzes the conversion of 3-deoxy-D-arabino-heptulosonate 7-phosphate (DAHP) to dehydroquinate (DHQ).</text>
</comment>
<comment type="cofactor">
    <cofactor evidence="1">
        <name>NAD(+)</name>
        <dbReference type="ChEBI" id="CHEBI:57540"/>
    </cofactor>
</comment>
<sequence length="336" mass="37738">MDKKTFRFTSTSVNYFFESGISHLKEVVDAKNAIILTDENVFAAHTKKFKNWNTIVLKPGEEYKIQGTVDSVIEQLIEMGADRQTTLIGIGGGVITDLAGYIASIYMRGISFGFIPTTLLSLVDASIGGKNGIDVGVYKNLVGAIKQPAFILQDLQFLNTLPEAEWQNGFAEIIKHACIKDAPMFRQLESHDLNFYIKNKREASSLIRRNVLIKTKVVMQDEFEKGDRKLLNFGHTLGHALENQYELSHGQSISIGMTYASELSRMLIGFKNAEKVPKVLEQYGLPTYALYDKDKVINVLKMDKKKEKDAINFILLEKIGKAVIEKIAIDQLYSTL</sequence>
<dbReference type="OrthoDB" id="9806583at2"/>
<evidence type="ECO:0000256" key="2">
    <source>
        <dbReference type="ARBA" id="ARBA00001941"/>
    </source>
</evidence>
<dbReference type="AlphaFoldDB" id="A0A1M4X0D8"/>
<accession>A0A1M4X0D8</accession>
<feature type="domain" description="3-dehydroquinate synthase N-terminal" evidence="12">
    <location>
        <begin position="55"/>
        <end position="167"/>
    </location>
</feature>
<evidence type="ECO:0000259" key="13">
    <source>
        <dbReference type="Pfam" id="PF24621"/>
    </source>
</evidence>